<evidence type="ECO:0000313" key="7">
    <source>
        <dbReference type="EMBL" id="GAL90153.1"/>
    </source>
</evidence>
<evidence type="ECO:0000259" key="4">
    <source>
        <dbReference type="Pfam" id="PF00456"/>
    </source>
</evidence>
<evidence type="ECO:0000256" key="2">
    <source>
        <dbReference type="ARBA" id="ARBA00007131"/>
    </source>
</evidence>
<dbReference type="CDD" id="cd02012">
    <property type="entry name" value="TPP_TK"/>
    <property type="match status" value="1"/>
</dbReference>
<name>A0A090W998_9FLAO</name>
<dbReference type="Proteomes" id="UP000029646">
    <property type="component" value="Unassembled WGS sequence"/>
</dbReference>
<accession>A0A090W998</accession>
<comment type="similarity">
    <text evidence="2">Belongs to the transketolase family.</text>
</comment>
<dbReference type="PANTHER" id="PTHR47514:SF1">
    <property type="entry name" value="TRANSKETOLASE N-TERMINAL SECTION-RELATED"/>
    <property type="match status" value="1"/>
</dbReference>
<evidence type="ECO:0000313" key="5">
    <source>
        <dbReference type="EMBL" id="GAL68560.1"/>
    </source>
</evidence>
<dbReference type="EMBL" id="BBNS01000031">
    <property type="protein sequence ID" value="GAL72783.1"/>
    <property type="molecule type" value="Genomic_DNA"/>
</dbReference>
<reference evidence="10" key="1">
    <citation type="journal article" date="2014" name="Genome Announc.">
        <title>Draft Genome Sequence of Marine Flavobacterium Jejuia pallidilutea Strain 11shimoA1 and Pigmentation Mutants.</title>
        <authorList>
            <person name="Takatani N."/>
            <person name="Nakanishi M."/>
            <person name="Meirelles P."/>
            <person name="Mino S."/>
            <person name="Suda W."/>
            <person name="Oshima K."/>
            <person name="Hattori M."/>
            <person name="Ohkuma M."/>
            <person name="Hosokawa M."/>
            <person name="Miyashita K."/>
            <person name="Thompson F.L."/>
            <person name="Niwa A."/>
            <person name="Sawabe T."/>
            <person name="Sawabe T."/>
        </authorList>
    </citation>
    <scope>NUCLEOTIDE SEQUENCE [LARGE SCALE GENOMIC DNA]</scope>
    <source>
        <strain evidence="10">JCM 19538</strain>
    </source>
</reference>
<gene>
    <name evidence="8" type="ORF">CLV33_104245</name>
    <name evidence="5" type="ORF">JCM19301_2</name>
    <name evidence="6" type="ORF">JCM19302_1360</name>
    <name evidence="7" type="ORF">JCM19538_620</name>
</gene>
<dbReference type="InterPro" id="IPR029061">
    <property type="entry name" value="THDP-binding"/>
</dbReference>
<keyword evidence="3" id="KW-0786">Thiamine pyrophosphate</keyword>
<organism evidence="6 9">
    <name type="scientific">Jejuia pallidilutea</name>
    <dbReference type="NCBI Taxonomy" id="504487"/>
    <lineage>
        <taxon>Bacteria</taxon>
        <taxon>Pseudomonadati</taxon>
        <taxon>Bacteroidota</taxon>
        <taxon>Flavobacteriia</taxon>
        <taxon>Flavobacteriales</taxon>
        <taxon>Flavobacteriaceae</taxon>
        <taxon>Jejuia</taxon>
    </lineage>
</organism>
<feature type="domain" description="Transketolase N-terminal" evidence="4">
    <location>
        <begin position="14"/>
        <end position="268"/>
    </location>
</feature>
<dbReference type="OrthoDB" id="8732661at2"/>
<dbReference type="EMBL" id="PVEO01000004">
    <property type="protein sequence ID" value="PQV49037.1"/>
    <property type="molecule type" value="Genomic_DNA"/>
</dbReference>
<dbReference type="SUPFAM" id="SSF52518">
    <property type="entry name" value="Thiamin diphosphate-binding fold (THDP-binding)"/>
    <property type="match status" value="1"/>
</dbReference>
<dbReference type="EC" id="2.2.1.1" evidence="6"/>
<evidence type="ECO:0000256" key="1">
    <source>
        <dbReference type="ARBA" id="ARBA00001964"/>
    </source>
</evidence>
<evidence type="ECO:0000256" key="3">
    <source>
        <dbReference type="ARBA" id="ARBA00023052"/>
    </source>
</evidence>
<reference evidence="8 11" key="2">
    <citation type="submission" date="2018-02" db="EMBL/GenBank/DDBJ databases">
        <title>Genomic Encyclopedia of Archaeal and Bacterial Type Strains, Phase II (KMG-II): from individual species to whole genera.</title>
        <authorList>
            <person name="Goeker M."/>
        </authorList>
    </citation>
    <scope>NUCLEOTIDE SEQUENCE [LARGE SCALE GENOMIC DNA]</scope>
    <source>
        <strain evidence="8 11">DSM 21165</strain>
    </source>
</reference>
<dbReference type="PANTHER" id="PTHR47514">
    <property type="entry name" value="TRANSKETOLASE N-TERMINAL SECTION-RELATED"/>
    <property type="match status" value="1"/>
</dbReference>
<dbReference type="GO" id="GO:0004802">
    <property type="term" value="F:transketolase activity"/>
    <property type="evidence" value="ECO:0007669"/>
    <property type="project" value="UniProtKB-EC"/>
</dbReference>
<evidence type="ECO:0000313" key="9">
    <source>
        <dbReference type="Proteomes" id="UP000029646"/>
    </source>
</evidence>
<evidence type="ECO:0000313" key="11">
    <source>
        <dbReference type="Proteomes" id="UP000251545"/>
    </source>
</evidence>
<dbReference type="Proteomes" id="UP000030184">
    <property type="component" value="Unassembled WGS sequence"/>
</dbReference>
<comment type="cofactor">
    <cofactor evidence="1">
        <name>thiamine diphosphate</name>
        <dbReference type="ChEBI" id="CHEBI:58937"/>
    </cofactor>
</comment>
<dbReference type="InterPro" id="IPR005474">
    <property type="entry name" value="Transketolase_N"/>
</dbReference>
<dbReference type="eggNOG" id="COG3959">
    <property type="taxonomic scope" value="Bacteria"/>
</dbReference>
<evidence type="ECO:0000313" key="8">
    <source>
        <dbReference type="EMBL" id="PQV49037.1"/>
    </source>
</evidence>
<dbReference type="Pfam" id="PF00456">
    <property type="entry name" value="Transketolase_N"/>
    <property type="match status" value="1"/>
</dbReference>
<sequence length="281" mass="30589">MPNIKHLEDICTQVRRDILRQVHKVNSGHPGGSLGCTEFFVALYNEIMDRKDTFDMDGIGEDLFFLSNGHISPVYYSVLARAGYFPVEELNTFRLIDSRLQGHPTTHEGLPGVRIASGSLGQGMSVAIGAAQAKKLNNDDKLVYSLHGDGELQEGQNWEAIMYAAGKKVDNLISTVDLNGQQIDGATDDVLPMGDIKAKFEAFGWTVLEIEDGNNLEAVLSGMAKAKAETGKGKPVCVLLKTVMGNGVDFMMHTHAWHGKAPNDEQLAEGLAQNPETLGDY</sequence>
<proteinExistence type="inferred from homology"/>
<keyword evidence="6" id="KW-0808">Transferase</keyword>
<comment type="caution">
    <text evidence="6">The sequence shown here is derived from an EMBL/GenBank/DDBJ whole genome shotgun (WGS) entry which is preliminary data.</text>
</comment>
<dbReference type="AlphaFoldDB" id="A0A090W998"/>
<evidence type="ECO:0000313" key="10">
    <source>
        <dbReference type="Proteomes" id="UP000030184"/>
    </source>
</evidence>
<dbReference type="STRING" id="504487.JCM19538_620"/>
<dbReference type="EMBL" id="BBNR01000022">
    <property type="protein sequence ID" value="GAL68560.1"/>
    <property type="molecule type" value="Genomic_DNA"/>
</dbReference>
<dbReference type="Proteomes" id="UP000251545">
    <property type="component" value="Unassembled WGS sequence"/>
</dbReference>
<keyword evidence="10" id="KW-1185">Reference proteome</keyword>
<protein>
    <submittedName>
        <fullName evidence="6 8">Transketolase</fullName>
        <ecNumber evidence="6">2.2.1.1</ecNumber>
    </submittedName>
</protein>
<dbReference type="Gene3D" id="3.40.50.970">
    <property type="match status" value="1"/>
</dbReference>
<dbReference type="RefSeq" id="WP_042245880.1">
    <property type="nucleotide sequence ID" value="NZ_BBNR01000022.1"/>
</dbReference>
<evidence type="ECO:0000313" key="6">
    <source>
        <dbReference type="EMBL" id="GAL72783.1"/>
    </source>
</evidence>
<dbReference type="Proteomes" id="UP000029641">
    <property type="component" value="Unassembled WGS sequence"/>
</dbReference>
<dbReference type="EMBL" id="BBNY01000070">
    <property type="protein sequence ID" value="GAL90153.1"/>
    <property type="molecule type" value="Genomic_DNA"/>
</dbReference>